<name>A0A0F9KZA3_9ZZZZ</name>
<sequence>MAIPNWIISIESKAVRERALGLWADFQREREKAQLDWRRVVEEADLRHTNVVKGALDKRDRANHRARDVYDRAKENLLLELKEKAAVTR</sequence>
<proteinExistence type="predicted"/>
<reference evidence="1" key="1">
    <citation type="journal article" date="2015" name="Nature">
        <title>Complex archaea that bridge the gap between prokaryotes and eukaryotes.</title>
        <authorList>
            <person name="Spang A."/>
            <person name="Saw J.H."/>
            <person name="Jorgensen S.L."/>
            <person name="Zaremba-Niedzwiedzka K."/>
            <person name="Martijn J."/>
            <person name="Lind A.E."/>
            <person name="van Eijk R."/>
            <person name="Schleper C."/>
            <person name="Guy L."/>
            <person name="Ettema T.J."/>
        </authorList>
    </citation>
    <scope>NUCLEOTIDE SEQUENCE</scope>
</reference>
<evidence type="ECO:0000313" key="1">
    <source>
        <dbReference type="EMBL" id="KKM80051.1"/>
    </source>
</evidence>
<organism evidence="1">
    <name type="scientific">marine sediment metagenome</name>
    <dbReference type="NCBI Taxonomy" id="412755"/>
    <lineage>
        <taxon>unclassified sequences</taxon>
        <taxon>metagenomes</taxon>
        <taxon>ecological metagenomes</taxon>
    </lineage>
</organism>
<protein>
    <submittedName>
        <fullName evidence="1">Uncharacterized protein</fullName>
    </submittedName>
</protein>
<dbReference type="EMBL" id="LAZR01008240">
    <property type="protein sequence ID" value="KKM80051.1"/>
    <property type="molecule type" value="Genomic_DNA"/>
</dbReference>
<gene>
    <name evidence="1" type="ORF">LCGC14_1343760</name>
</gene>
<accession>A0A0F9KZA3</accession>
<comment type="caution">
    <text evidence="1">The sequence shown here is derived from an EMBL/GenBank/DDBJ whole genome shotgun (WGS) entry which is preliminary data.</text>
</comment>
<dbReference type="AlphaFoldDB" id="A0A0F9KZA3"/>